<dbReference type="GO" id="GO:0015627">
    <property type="term" value="C:type II protein secretion system complex"/>
    <property type="evidence" value="ECO:0007669"/>
    <property type="project" value="InterPro"/>
</dbReference>
<gene>
    <name evidence="2" type="ORF">GFER_14695</name>
</gene>
<evidence type="ECO:0000256" key="1">
    <source>
        <dbReference type="SAM" id="Coils"/>
    </source>
</evidence>
<dbReference type="AlphaFoldDB" id="A0A0C2DQW8"/>
<dbReference type="EMBL" id="JWJD01000007">
    <property type="protein sequence ID" value="KIH75829.1"/>
    <property type="molecule type" value="Genomic_DNA"/>
</dbReference>
<comment type="caution">
    <text evidence="2">The sequence shown here is derived from an EMBL/GenBank/DDBJ whole genome shotgun (WGS) entry which is preliminary data.</text>
</comment>
<evidence type="ECO:0000313" key="2">
    <source>
        <dbReference type="EMBL" id="KIH75829.1"/>
    </source>
</evidence>
<organism evidence="2 3">
    <name type="scientific">Geoalkalibacter ferrihydriticus DSM 17813</name>
    <dbReference type="NCBI Taxonomy" id="1121915"/>
    <lineage>
        <taxon>Bacteria</taxon>
        <taxon>Pseudomonadati</taxon>
        <taxon>Thermodesulfobacteriota</taxon>
        <taxon>Desulfuromonadia</taxon>
        <taxon>Desulfuromonadales</taxon>
        <taxon>Geoalkalibacteraceae</taxon>
        <taxon>Geoalkalibacter</taxon>
    </lineage>
</organism>
<dbReference type="InterPro" id="IPR007690">
    <property type="entry name" value="T2SS_GspM"/>
</dbReference>
<feature type="coiled-coil region" evidence="1">
    <location>
        <begin position="37"/>
        <end position="74"/>
    </location>
</feature>
<keyword evidence="3" id="KW-1185">Reference proteome</keyword>
<reference evidence="2 3" key="1">
    <citation type="submission" date="2014-12" db="EMBL/GenBank/DDBJ databases">
        <title>Genomes of Geoalkalibacter ferrihydriticus and Geoalkalibacter subterraneus, two haloalkaliphilic metal-reducing members of the Geobacteraceae.</title>
        <authorList>
            <person name="Badalamenti J.P."/>
            <person name="Torres C.I."/>
            <person name="Krajmalnik-Brown R."/>
            <person name="Bond D.R."/>
        </authorList>
    </citation>
    <scope>NUCLEOTIDE SEQUENCE [LARGE SCALE GENOMIC DNA]</scope>
    <source>
        <strain evidence="2 3">DSM 17813</strain>
    </source>
</reference>
<protein>
    <recommendedName>
        <fullName evidence="4">General secretion pathway protein GspM</fullName>
    </recommendedName>
</protein>
<accession>A0A0C2DQW8</accession>
<evidence type="ECO:0008006" key="4">
    <source>
        <dbReference type="Google" id="ProtNLM"/>
    </source>
</evidence>
<dbReference type="GO" id="GO:0015628">
    <property type="term" value="P:protein secretion by the type II secretion system"/>
    <property type="evidence" value="ECO:0007669"/>
    <property type="project" value="InterPro"/>
</dbReference>
<evidence type="ECO:0000313" key="3">
    <source>
        <dbReference type="Proteomes" id="UP000035068"/>
    </source>
</evidence>
<dbReference type="Pfam" id="PF04612">
    <property type="entry name" value="T2SSM"/>
    <property type="match status" value="1"/>
</dbReference>
<sequence length="176" mass="20339">MIGNLSPREKIFLACGAAAILLLILWLGVVSPYREAVAAAETRIASRERQLEEVRMLQREYRRLQQELTVAERHLVTGARGFSLFSFVEDVTNRTGVRENLVSMRPQSPQTQGEFREESVEIRLERIRLDQFVRLLHAMDSADIHLNTKNLRIRTRFDDRSQLDATFIVSYLQKPA</sequence>
<dbReference type="RefSeq" id="WP_040100617.1">
    <property type="nucleotide sequence ID" value="NZ_JWJD01000007.1"/>
</dbReference>
<proteinExistence type="predicted"/>
<dbReference type="Proteomes" id="UP000035068">
    <property type="component" value="Unassembled WGS sequence"/>
</dbReference>
<name>A0A0C2DQW8_9BACT</name>
<keyword evidence="1" id="KW-0175">Coiled coil</keyword>